<gene>
    <name evidence="3" type="ORF">CLAFUR5_12589</name>
</gene>
<dbReference type="RefSeq" id="XP_047768224.1">
    <property type="nucleotide sequence ID" value="XM_047911737.1"/>
</dbReference>
<sequence length="229" mass="24703">MVPSKVRVLGLMFLSFNVLDLTGPCEVFGSNFLPGERSIDIASATESCTSSEGVTVQCTFSFDELLNDTSALSDYDILLVPGARDDYIDAALKDDKGLLQIIKTFATLENDGKERWLFSVCTGAAFLAHVGVLSGKTATTHWTYLDKLKETCKGAGEEADIVRKRFVDAGRSKTGVRVVTAVGVSCGMDAALWIASVVYDLEQAKGIAKGMDYAWAYAPNDDVTEGWTV</sequence>
<feature type="chain" id="PRO_5040366519" evidence="1">
    <location>
        <begin position="30"/>
        <end position="229"/>
    </location>
</feature>
<evidence type="ECO:0000313" key="3">
    <source>
        <dbReference type="EMBL" id="UJO23858.1"/>
    </source>
</evidence>
<dbReference type="GeneID" id="71992467"/>
<reference evidence="3" key="1">
    <citation type="submission" date="2021-12" db="EMBL/GenBank/DDBJ databases">
        <authorList>
            <person name="Zaccaron A."/>
            <person name="Stergiopoulos I."/>
        </authorList>
    </citation>
    <scope>NUCLEOTIDE SEQUENCE</scope>
    <source>
        <strain evidence="3">Race5_Kim</strain>
    </source>
</reference>
<dbReference type="AlphaFoldDB" id="A0A9Q8UVD6"/>
<dbReference type="SUPFAM" id="SSF52317">
    <property type="entry name" value="Class I glutamine amidotransferase-like"/>
    <property type="match status" value="1"/>
</dbReference>
<dbReference type="Pfam" id="PF01965">
    <property type="entry name" value="DJ-1_PfpI"/>
    <property type="match status" value="1"/>
</dbReference>
<keyword evidence="1" id="KW-0732">Signal</keyword>
<evidence type="ECO:0000259" key="2">
    <source>
        <dbReference type="Pfam" id="PF01965"/>
    </source>
</evidence>
<dbReference type="Gene3D" id="3.40.50.880">
    <property type="match status" value="1"/>
</dbReference>
<dbReference type="Proteomes" id="UP000756132">
    <property type="component" value="Chromosome 11"/>
</dbReference>
<keyword evidence="4" id="KW-1185">Reference proteome</keyword>
<organism evidence="3 4">
    <name type="scientific">Passalora fulva</name>
    <name type="common">Tomato leaf mold</name>
    <name type="synonym">Cladosporium fulvum</name>
    <dbReference type="NCBI Taxonomy" id="5499"/>
    <lineage>
        <taxon>Eukaryota</taxon>
        <taxon>Fungi</taxon>
        <taxon>Dikarya</taxon>
        <taxon>Ascomycota</taxon>
        <taxon>Pezizomycotina</taxon>
        <taxon>Dothideomycetes</taxon>
        <taxon>Dothideomycetidae</taxon>
        <taxon>Mycosphaerellales</taxon>
        <taxon>Mycosphaerellaceae</taxon>
        <taxon>Fulvia</taxon>
    </lineage>
</organism>
<protein>
    <submittedName>
        <fullName evidence="3">Isonitrile hydratase-like protein xanA</fullName>
    </submittedName>
</protein>
<feature type="domain" description="DJ-1/PfpI" evidence="2">
    <location>
        <begin position="7"/>
        <end position="171"/>
    </location>
</feature>
<evidence type="ECO:0000313" key="4">
    <source>
        <dbReference type="Proteomes" id="UP000756132"/>
    </source>
</evidence>
<dbReference type="InterPro" id="IPR002818">
    <property type="entry name" value="DJ-1/PfpI"/>
</dbReference>
<evidence type="ECO:0000256" key="1">
    <source>
        <dbReference type="SAM" id="SignalP"/>
    </source>
</evidence>
<dbReference type="PANTHER" id="PTHR43130:SF3">
    <property type="entry name" value="HTH-TYPE TRANSCRIPTIONAL REGULATOR RV1931C"/>
    <property type="match status" value="1"/>
</dbReference>
<dbReference type="PANTHER" id="PTHR43130">
    <property type="entry name" value="ARAC-FAMILY TRANSCRIPTIONAL REGULATOR"/>
    <property type="match status" value="1"/>
</dbReference>
<dbReference type="InterPro" id="IPR029062">
    <property type="entry name" value="Class_I_gatase-like"/>
</dbReference>
<reference evidence="3" key="2">
    <citation type="journal article" date="2022" name="Microb. Genom.">
        <title>A chromosome-scale genome assembly of the tomato pathogen Cladosporium fulvum reveals a compartmentalized genome architecture and the presence of a dispensable chromosome.</title>
        <authorList>
            <person name="Zaccaron A.Z."/>
            <person name="Chen L.H."/>
            <person name="Samaras A."/>
            <person name="Stergiopoulos I."/>
        </authorList>
    </citation>
    <scope>NUCLEOTIDE SEQUENCE</scope>
    <source>
        <strain evidence="3">Race5_Kim</strain>
    </source>
</reference>
<proteinExistence type="predicted"/>
<name>A0A9Q8UVD6_PASFU</name>
<dbReference type="KEGG" id="ffu:CLAFUR5_12589"/>
<dbReference type="EMBL" id="CP090173">
    <property type="protein sequence ID" value="UJO23858.1"/>
    <property type="molecule type" value="Genomic_DNA"/>
</dbReference>
<feature type="signal peptide" evidence="1">
    <location>
        <begin position="1"/>
        <end position="29"/>
    </location>
</feature>
<dbReference type="OrthoDB" id="543156at2759"/>
<dbReference type="InterPro" id="IPR052158">
    <property type="entry name" value="INH-QAR"/>
</dbReference>
<accession>A0A9Q8UVD6</accession>